<dbReference type="GO" id="GO:0008270">
    <property type="term" value="F:zinc ion binding"/>
    <property type="evidence" value="ECO:0007669"/>
    <property type="project" value="UniProtKB-KW"/>
</dbReference>
<dbReference type="Gene3D" id="4.10.1000.10">
    <property type="entry name" value="Zinc finger, CCCH-type"/>
    <property type="match status" value="1"/>
</dbReference>
<dbReference type="FunFam" id="4.10.1000.10:FF:000033">
    <property type="entry name" value="zinc finger CCCH domain-containing protein 37"/>
    <property type="match status" value="1"/>
</dbReference>
<dbReference type="STRING" id="74649.A0A2P6Q7V2"/>
<feature type="domain" description="C3H1-type" evidence="7">
    <location>
        <begin position="1"/>
        <end position="19"/>
    </location>
</feature>
<keyword evidence="5" id="KW-0238">DNA-binding</keyword>
<evidence type="ECO:0000256" key="1">
    <source>
        <dbReference type="ARBA" id="ARBA00022723"/>
    </source>
</evidence>
<accession>A0A2P6Q7V2</accession>
<name>A0A2P6Q7V2_ROSCH</name>
<evidence type="ECO:0000256" key="4">
    <source>
        <dbReference type="ARBA" id="ARBA00022833"/>
    </source>
</evidence>
<dbReference type="OMA" id="IDRSAWM"/>
<keyword evidence="2" id="KW-0677">Repeat</keyword>
<reference evidence="9 10" key="1">
    <citation type="journal article" date="2018" name="Nat. Genet.">
        <title>The Rosa genome provides new insights in the design of modern roses.</title>
        <authorList>
            <person name="Bendahmane M."/>
        </authorList>
    </citation>
    <scope>NUCLEOTIDE SEQUENCE [LARGE SCALE GENOMIC DNA]</scope>
    <source>
        <strain evidence="10">cv. Old Blush</strain>
    </source>
</reference>
<evidence type="ECO:0000313" key="8">
    <source>
        <dbReference type="EMBL" id="PRQ30249.1"/>
    </source>
</evidence>
<dbReference type="PANTHER" id="PTHR12506:SF82">
    <property type="entry name" value="ZINC FINGER CCCH DOMAIN-CONTAINING PROTEIN 64-RELATED"/>
    <property type="match status" value="1"/>
</dbReference>
<feature type="zinc finger region" description="C3H1-type" evidence="6">
    <location>
        <begin position="1"/>
        <end position="19"/>
    </location>
</feature>
<evidence type="ECO:0000256" key="6">
    <source>
        <dbReference type="PROSITE-ProRule" id="PRU00723"/>
    </source>
</evidence>
<dbReference type="InterPro" id="IPR000571">
    <property type="entry name" value="Znf_CCCH"/>
</dbReference>
<evidence type="ECO:0000313" key="10">
    <source>
        <dbReference type="Proteomes" id="UP000238479"/>
    </source>
</evidence>
<dbReference type="Pfam" id="PF00642">
    <property type="entry name" value="zf-CCCH"/>
    <property type="match status" value="2"/>
</dbReference>
<dbReference type="Gramene" id="PRQ30249">
    <property type="protein sequence ID" value="PRQ30249"/>
    <property type="gene ID" value="RchiOBHm_Chr5g0022551"/>
</dbReference>
<dbReference type="PROSITE" id="PS50103">
    <property type="entry name" value="ZF_C3H1"/>
    <property type="match status" value="2"/>
</dbReference>
<dbReference type="EMBL" id="PDCK01000043">
    <property type="protein sequence ID" value="PRQ30263.1"/>
    <property type="molecule type" value="Genomic_DNA"/>
</dbReference>
<dbReference type="GO" id="GO:0003677">
    <property type="term" value="F:DNA binding"/>
    <property type="evidence" value="ECO:0007669"/>
    <property type="project" value="UniProtKB-KW"/>
</dbReference>
<comment type="caution">
    <text evidence="9">The sequence shown here is derived from an EMBL/GenBank/DDBJ whole genome shotgun (WGS) entry which is preliminary data.</text>
</comment>
<keyword evidence="10" id="KW-1185">Reference proteome</keyword>
<feature type="zinc finger region" description="C3H1-type" evidence="6">
    <location>
        <begin position="46"/>
        <end position="74"/>
    </location>
</feature>
<organism evidence="9 10">
    <name type="scientific">Rosa chinensis</name>
    <name type="common">China rose</name>
    <dbReference type="NCBI Taxonomy" id="74649"/>
    <lineage>
        <taxon>Eukaryota</taxon>
        <taxon>Viridiplantae</taxon>
        <taxon>Streptophyta</taxon>
        <taxon>Embryophyta</taxon>
        <taxon>Tracheophyta</taxon>
        <taxon>Spermatophyta</taxon>
        <taxon>Magnoliopsida</taxon>
        <taxon>eudicotyledons</taxon>
        <taxon>Gunneridae</taxon>
        <taxon>Pentapetalae</taxon>
        <taxon>rosids</taxon>
        <taxon>fabids</taxon>
        <taxon>Rosales</taxon>
        <taxon>Rosaceae</taxon>
        <taxon>Rosoideae</taxon>
        <taxon>Rosoideae incertae sedis</taxon>
        <taxon>Rosa</taxon>
    </lineage>
</organism>
<feature type="domain" description="C3H1-type" evidence="7">
    <location>
        <begin position="46"/>
        <end position="74"/>
    </location>
</feature>
<dbReference type="SMART" id="SM00356">
    <property type="entry name" value="ZnF_C3H1"/>
    <property type="match status" value="2"/>
</dbReference>
<dbReference type="GO" id="GO:0003729">
    <property type="term" value="F:mRNA binding"/>
    <property type="evidence" value="ECO:0007669"/>
    <property type="project" value="TreeGrafter"/>
</dbReference>
<dbReference type="AlphaFoldDB" id="A0A2P6Q7V2"/>
<keyword evidence="4 6" id="KW-0862">Zinc</keyword>
<evidence type="ECO:0000256" key="2">
    <source>
        <dbReference type="ARBA" id="ARBA00022737"/>
    </source>
</evidence>
<dbReference type="Gramene" id="PRQ30263">
    <property type="protein sequence ID" value="PRQ30263"/>
    <property type="gene ID" value="RchiOBHm_Chr5g0022711"/>
</dbReference>
<sequence length="94" mass="10072">MKTGECKYGAQCRFHHPIDRPAVALSTTKPSQQENVKLTLAGLPRREGAVIYVYYLKTGACKYGATCRFDHPPPGEVVAMAASQGKSDSTGGKA</sequence>
<dbReference type="PANTHER" id="PTHR12506">
    <property type="entry name" value="PROTEIN PHOSPHATASE RELATED"/>
    <property type="match status" value="1"/>
</dbReference>
<evidence type="ECO:0000256" key="3">
    <source>
        <dbReference type="ARBA" id="ARBA00022771"/>
    </source>
</evidence>
<keyword evidence="1 6" id="KW-0479">Metal-binding</keyword>
<gene>
    <name evidence="8" type="ORF">RchiOBHm_Chr5g0022551</name>
    <name evidence="9" type="ORF">RchiOBHm_Chr5g0022711</name>
</gene>
<evidence type="ECO:0000256" key="5">
    <source>
        <dbReference type="ARBA" id="ARBA00023125"/>
    </source>
</evidence>
<proteinExistence type="predicted"/>
<protein>
    <submittedName>
        <fullName evidence="9">Putative transcription factor C3H family</fullName>
    </submittedName>
</protein>
<dbReference type="InterPro" id="IPR050974">
    <property type="entry name" value="Plant_ZF_CCCH"/>
</dbReference>
<dbReference type="Proteomes" id="UP000238479">
    <property type="component" value="Chromosome 5"/>
</dbReference>
<evidence type="ECO:0000313" key="9">
    <source>
        <dbReference type="EMBL" id="PRQ30263.1"/>
    </source>
</evidence>
<evidence type="ECO:0000259" key="7">
    <source>
        <dbReference type="PROSITE" id="PS50103"/>
    </source>
</evidence>
<keyword evidence="3 6" id="KW-0863">Zinc-finger</keyword>
<dbReference type="EMBL" id="PDCK01000043">
    <property type="protein sequence ID" value="PRQ30249.1"/>
    <property type="molecule type" value="Genomic_DNA"/>
</dbReference>